<comment type="caution">
    <text evidence="1">The sequence shown here is derived from an EMBL/GenBank/DDBJ whole genome shotgun (WGS) entry which is preliminary data.</text>
</comment>
<evidence type="ECO:0000313" key="1">
    <source>
        <dbReference type="EMBL" id="KAI8652719.1"/>
    </source>
</evidence>
<dbReference type="Proteomes" id="UP001065298">
    <property type="component" value="Chromosome 11"/>
</dbReference>
<gene>
    <name evidence="1" type="ORF">NCS57_01336800</name>
</gene>
<organism evidence="1 2">
    <name type="scientific">Fusarium keratoplasticum</name>
    <dbReference type="NCBI Taxonomy" id="1328300"/>
    <lineage>
        <taxon>Eukaryota</taxon>
        <taxon>Fungi</taxon>
        <taxon>Dikarya</taxon>
        <taxon>Ascomycota</taxon>
        <taxon>Pezizomycotina</taxon>
        <taxon>Sordariomycetes</taxon>
        <taxon>Hypocreomycetidae</taxon>
        <taxon>Hypocreales</taxon>
        <taxon>Nectriaceae</taxon>
        <taxon>Fusarium</taxon>
        <taxon>Fusarium solani species complex</taxon>
    </lineage>
</organism>
<dbReference type="EMBL" id="CM046513">
    <property type="protein sequence ID" value="KAI8652719.1"/>
    <property type="molecule type" value="Genomic_DNA"/>
</dbReference>
<name>A0ACC0QFC1_9HYPO</name>
<sequence>MGNSCQRYSYQPLAQDSIRLITIKPGPWDSIIECEVDIRKLGEGGSSFRALSYVWGDSNVRCTIHLNGNEFGVTVNLFEGLRQIRESMFKDGTLRQLPIWADAICISQEDNEEKVKQIPKMHDIYNTAEEVLLRLGVMPIPPNFVEPCIGDDRLRPLLGFSDEDRSMSEELREKVLQKYVRYAHLTELQHLYLGPRLSVRYQLMFAAIASALRRCSYFQRVWTVQEAVLAKDDPIILVSRHVLSWHEFARINDERVNQRSEVSKGPHTSFPGISSLRVQRARGEARLVHHRLLDLIQDFSDLACTEAVDKIYGLLAMVPLHSFPERRFPKSLRPNYNIPCEEVYWKYAEYIFNTTGDLRLLDKCTWPLPGVPSWVPAIGTTEQKSSVVKSSTLPNSDKFSRSYPSFSADLREMSMTGHNYGVCVDRMERPSNVLRPGDLDLVGTSMDLRDTMCQLRERILGPLAQSMDLSEMKDFCSGHQDFAECALEGWKELAAFAWASLRTSKGEVFTFRDSLWLDNLQPRKGDHIFKPDGMKSIVILRPASDGRFRLNNYVLPSVYQGNYSAITHKAEEELFPLLRKLGVAFYAYSPIAGGVLAKSPAQIKAGGMRFSPDQMYGLYHQMYVKDALLDALDDWEGIPTREGVSKAELAYRWIVHHSELKGSYGDGVVVGASRPSQLEETLSFCDGGPLTDAAVEGIQAIWDKVKDCAPTDNCQAVRG</sequence>
<accession>A0ACC0QFC1</accession>
<keyword evidence="2" id="KW-1185">Reference proteome</keyword>
<evidence type="ECO:0000313" key="2">
    <source>
        <dbReference type="Proteomes" id="UP001065298"/>
    </source>
</evidence>
<proteinExistence type="predicted"/>
<reference evidence="1" key="1">
    <citation type="submission" date="2022-06" db="EMBL/GenBank/DDBJ databases">
        <title>Fusarium solani species complex genomes reveal bases of compartmentalisation and animal pathogenesis.</title>
        <authorList>
            <person name="Tsai I.J."/>
        </authorList>
    </citation>
    <scope>NUCLEOTIDE SEQUENCE</scope>
    <source>
        <strain evidence="1">Fu6.1</strain>
    </source>
</reference>
<protein>
    <submittedName>
        <fullName evidence="1">HET domain-containing protein</fullName>
    </submittedName>
</protein>